<evidence type="ECO:0000256" key="2">
    <source>
        <dbReference type="SAM" id="SignalP"/>
    </source>
</evidence>
<accession>A0ABT0RJ43</accession>
<dbReference type="EMBL" id="JAMGBD010000001">
    <property type="protein sequence ID" value="MCL6682641.1"/>
    <property type="molecule type" value="Genomic_DNA"/>
</dbReference>
<feature type="chain" id="PRO_5046703316" evidence="2">
    <location>
        <begin position="23"/>
        <end position="307"/>
    </location>
</feature>
<dbReference type="PANTHER" id="PTHR45011">
    <property type="entry name" value="DAP3-BINDING CELL DEATH ENHANCER 1"/>
    <property type="match status" value="1"/>
</dbReference>
<dbReference type="InterPro" id="IPR052748">
    <property type="entry name" value="ISR_Activator"/>
</dbReference>
<keyword evidence="2" id="KW-0732">Signal</keyword>
<dbReference type="InterPro" id="IPR036680">
    <property type="entry name" value="SPOR-like_sf"/>
</dbReference>
<dbReference type="SUPFAM" id="SSF110997">
    <property type="entry name" value="Sporulation related repeat"/>
    <property type="match status" value="1"/>
</dbReference>
<dbReference type="SMART" id="SM00671">
    <property type="entry name" value="SEL1"/>
    <property type="match status" value="3"/>
</dbReference>
<protein>
    <submittedName>
        <fullName evidence="4">SPOR domain-containing protein</fullName>
    </submittedName>
</protein>
<feature type="domain" description="SPOR" evidence="3">
    <location>
        <begin position="230"/>
        <end position="307"/>
    </location>
</feature>
<dbReference type="SUPFAM" id="SSF81901">
    <property type="entry name" value="HCP-like"/>
    <property type="match status" value="1"/>
</dbReference>
<dbReference type="Pfam" id="PF05036">
    <property type="entry name" value="SPOR"/>
    <property type="match status" value="1"/>
</dbReference>
<evidence type="ECO:0000256" key="1">
    <source>
        <dbReference type="SAM" id="MobiDB-lite"/>
    </source>
</evidence>
<dbReference type="RefSeq" id="WP_249846596.1">
    <property type="nucleotide sequence ID" value="NZ_JAMGBD010000001.1"/>
</dbReference>
<dbReference type="InterPro" id="IPR011990">
    <property type="entry name" value="TPR-like_helical_dom_sf"/>
</dbReference>
<dbReference type="Pfam" id="PF08238">
    <property type="entry name" value="Sel1"/>
    <property type="match status" value="3"/>
</dbReference>
<comment type="caution">
    <text evidence="4">The sequence shown here is derived from an EMBL/GenBank/DDBJ whole genome shotgun (WGS) entry which is preliminary data.</text>
</comment>
<name>A0ABT0RJ43_9SPHN</name>
<feature type="compositionally biased region" description="Pro residues" evidence="1">
    <location>
        <begin position="198"/>
        <end position="211"/>
    </location>
</feature>
<dbReference type="PROSITE" id="PS51724">
    <property type="entry name" value="SPOR"/>
    <property type="match status" value="1"/>
</dbReference>
<sequence>MRLRIAIASVALALGSSVTAQAPTVKSGVEAWQRGDHAGAVAIWRNLAEKGNVDAAFDLGQAYRLGKGVPADSSQAKHWLEVAAKKGHTDAQVSLGLLLFDSGDRATAMTWLKRAAEKGEPRALLVVGTALFNGDGLPQDPVLGYAYVSRAAAQGLAPAKSTLTEMDKLMTVEERQKGVAIALAAAKGGAPKSNEKGSPPPKAKAKAPPPIVADVPVQKPPAKSETAKAVPAKGNWRVQLGAFSTRGAAEGLYWKLSGNGALSGRQAFYIPVGKITRLQAGPFESRAAATSACARLAPQACFAVEAR</sequence>
<evidence type="ECO:0000259" key="3">
    <source>
        <dbReference type="PROSITE" id="PS51724"/>
    </source>
</evidence>
<reference evidence="4" key="1">
    <citation type="submission" date="2022-05" db="EMBL/GenBank/DDBJ databases">
        <authorList>
            <person name="Jo J.-H."/>
            <person name="Im W.-T."/>
        </authorList>
    </citation>
    <scope>NUCLEOTIDE SEQUENCE</scope>
    <source>
        <strain evidence="4">SE158</strain>
    </source>
</reference>
<feature type="region of interest" description="Disordered" evidence="1">
    <location>
        <begin position="185"/>
        <end position="219"/>
    </location>
</feature>
<organism evidence="4 5">
    <name type="scientific">Sphingomonas alba</name>
    <dbReference type="NCBI Taxonomy" id="2908208"/>
    <lineage>
        <taxon>Bacteria</taxon>
        <taxon>Pseudomonadati</taxon>
        <taxon>Pseudomonadota</taxon>
        <taxon>Alphaproteobacteria</taxon>
        <taxon>Sphingomonadales</taxon>
        <taxon>Sphingomonadaceae</taxon>
        <taxon>Sphingomonas</taxon>
    </lineage>
</organism>
<dbReference type="InterPro" id="IPR007730">
    <property type="entry name" value="SPOR-like_dom"/>
</dbReference>
<dbReference type="InterPro" id="IPR006597">
    <property type="entry name" value="Sel1-like"/>
</dbReference>
<evidence type="ECO:0000313" key="5">
    <source>
        <dbReference type="Proteomes" id="UP001165363"/>
    </source>
</evidence>
<dbReference type="Proteomes" id="UP001165363">
    <property type="component" value="Unassembled WGS sequence"/>
</dbReference>
<keyword evidence="5" id="KW-1185">Reference proteome</keyword>
<dbReference type="PANTHER" id="PTHR45011:SF1">
    <property type="entry name" value="DAP3-BINDING CELL DEATH ENHANCER 1"/>
    <property type="match status" value="1"/>
</dbReference>
<dbReference type="Gene3D" id="1.25.40.10">
    <property type="entry name" value="Tetratricopeptide repeat domain"/>
    <property type="match status" value="1"/>
</dbReference>
<proteinExistence type="predicted"/>
<dbReference type="Gene3D" id="3.30.70.1070">
    <property type="entry name" value="Sporulation related repeat"/>
    <property type="match status" value="1"/>
</dbReference>
<feature type="signal peptide" evidence="2">
    <location>
        <begin position="1"/>
        <end position="22"/>
    </location>
</feature>
<evidence type="ECO:0000313" key="4">
    <source>
        <dbReference type="EMBL" id="MCL6682641.1"/>
    </source>
</evidence>
<gene>
    <name evidence="4" type="ORF">LZ536_01835</name>
</gene>